<reference evidence="3 4" key="1">
    <citation type="journal article" date="2016" name="Nat. Commun.">
        <title>Thousands of microbial genomes shed light on interconnected biogeochemical processes in an aquifer system.</title>
        <authorList>
            <person name="Anantharaman K."/>
            <person name="Brown C.T."/>
            <person name="Hug L.A."/>
            <person name="Sharon I."/>
            <person name="Castelle C.J."/>
            <person name="Probst A.J."/>
            <person name="Thomas B.C."/>
            <person name="Singh A."/>
            <person name="Wilkins M.J."/>
            <person name="Karaoz U."/>
            <person name="Brodie E.L."/>
            <person name="Williams K.H."/>
            <person name="Hubbard S.S."/>
            <person name="Banfield J.F."/>
        </authorList>
    </citation>
    <scope>NUCLEOTIDE SEQUENCE [LARGE SCALE GENOMIC DNA]</scope>
</reference>
<feature type="region of interest" description="Disordered" evidence="1">
    <location>
        <begin position="1"/>
        <end position="65"/>
    </location>
</feature>
<dbReference type="EMBL" id="MFAH01000028">
    <property type="protein sequence ID" value="OGD71355.1"/>
    <property type="molecule type" value="Genomic_DNA"/>
</dbReference>
<evidence type="ECO:0000313" key="4">
    <source>
        <dbReference type="Proteomes" id="UP000177390"/>
    </source>
</evidence>
<proteinExistence type="predicted"/>
<dbReference type="Proteomes" id="UP000177390">
    <property type="component" value="Unassembled WGS sequence"/>
</dbReference>
<feature type="transmembrane region" description="Helical" evidence="2">
    <location>
        <begin position="93"/>
        <end position="117"/>
    </location>
</feature>
<name>A0A1F5EVE5_9BACT</name>
<feature type="region of interest" description="Disordered" evidence="1">
    <location>
        <begin position="149"/>
        <end position="172"/>
    </location>
</feature>
<organism evidence="3 4">
    <name type="scientific">Candidatus Collierbacteria bacterium RIFCSPHIGHO2_02_FULL_49_10</name>
    <dbReference type="NCBI Taxonomy" id="1817723"/>
    <lineage>
        <taxon>Bacteria</taxon>
        <taxon>Candidatus Collieribacteriota</taxon>
    </lineage>
</organism>
<evidence type="ECO:0000256" key="1">
    <source>
        <dbReference type="SAM" id="MobiDB-lite"/>
    </source>
</evidence>
<keyword evidence="2" id="KW-0812">Transmembrane</keyword>
<protein>
    <submittedName>
        <fullName evidence="3">Uncharacterized protein</fullName>
    </submittedName>
</protein>
<sequence>MPNDNAGSFPPPPTDNSQRSEDPEYSRGTTNPVSIQPEVKLTDEVAPDLSSPPTVEAEPQPAYRQQSAPIIQQPVYQPPATPMPASLPSSSGGHFPVVTFLLLLISIGAIAATYFFYQQTQNLDTQLSQITKTLEQQNIKENQATITPTPEITEEPTPTSTPSVGEPTITPSGSGPVFGNIVQVMALTKQQYPDSALILIKVTGAENPSLTLIKYWFRKTPNTKTYFYIQNESGKDPVMVDLSGRVSPDNNIPSLNSLVQSGKLGVDLPAALTIASSVCPTSFDCVNTPTTAQYIKITSTIWQITYSPSDGSKPFVVQIDSVSSKINFKSM</sequence>
<evidence type="ECO:0000313" key="3">
    <source>
        <dbReference type="EMBL" id="OGD71355.1"/>
    </source>
</evidence>
<comment type="caution">
    <text evidence="3">The sequence shown here is derived from an EMBL/GenBank/DDBJ whole genome shotgun (WGS) entry which is preliminary data.</text>
</comment>
<keyword evidence="2" id="KW-0472">Membrane</keyword>
<accession>A0A1F5EVE5</accession>
<keyword evidence="2" id="KW-1133">Transmembrane helix</keyword>
<dbReference type="AlphaFoldDB" id="A0A1F5EVE5"/>
<feature type="compositionally biased region" description="Low complexity" evidence="1">
    <location>
        <begin position="149"/>
        <end position="168"/>
    </location>
</feature>
<evidence type="ECO:0000256" key="2">
    <source>
        <dbReference type="SAM" id="Phobius"/>
    </source>
</evidence>
<gene>
    <name evidence="3" type="ORF">A3D09_01150</name>
</gene>